<evidence type="ECO:0000256" key="2">
    <source>
        <dbReference type="ARBA" id="ARBA00022448"/>
    </source>
</evidence>
<feature type="active site" description="Nucleophile" evidence="8">
    <location>
        <position position="34"/>
    </location>
</feature>
<dbReference type="CDD" id="cd02947">
    <property type="entry name" value="TRX_family"/>
    <property type="match status" value="1"/>
</dbReference>
<dbReference type="SUPFAM" id="SSF52833">
    <property type="entry name" value="Thioredoxin-like"/>
    <property type="match status" value="1"/>
</dbReference>
<feature type="site" description="Contributes to redox potential value" evidence="8">
    <location>
        <position position="32"/>
    </location>
</feature>
<keyword evidence="12" id="KW-1185">Reference proteome</keyword>
<dbReference type="Proteomes" id="UP000553963">
    <property type="component" value="Unassembled WGS sequence"/>
</dbReference>
<feature type="active site" description="Nucleophile" evidence="8">
    <location>
        <position position="31"/>
    </location>
</feature>
<evidence type="ECO:0000256" key="7">
    <source>
        <dbReference type="PIRNR" id="PIRNR000077"/>
    </source>
</evidence>
<dbReference type="GO" id="GO:0015035">
    <property type="term" value="F:protein-disulfide reductase activity"/>
    <property type="evidence" value="ECO:0007669"/>
    <property type="project" value="UniProtKB-UniRule"/>
</dbReference>
<keyword evidence="3" id="KW-0249">Electron transport</keyword>
<dbReference type="PROSITE" id="PS51352">
    <property type="entry name" value="THIOREDOXIN_2"/>
    <property type="match status" value="1"/>
</dbReference>
<dbReference type="AlphaFoldDB" id="A0A840ALQ9"/>
<dbReference type="EMBL" id="JACIDS010000003">
    <property type="protein sequence ID" value="MBB3931249.1"/>
    <property type="molecule type" value="Genomic_DNA"/>
</dbReference>
<dbReference type="GO" id="GO:0005829">
    <property type="term" value="C:cytosol"/>
    <property type="evidence" value="ECO:0007669"/>
    <property type="project" value="TreeGrafter"/>
</dbReference>
<dbReference type="PRINTS" id="PR00421">
    <property type="entry name" value="THIOREDOXIN"/>
</dbReference>
<reference evidence="11 12" key="1">
    <citation type="submission" date="2020-08" db="EMBL/GenBank/DDBJ databases">
        <title>Genomic Encyclopedia of Type Strains, Phase IV (KMG-IV): sequencing the most valuable type-strain genomes for metagenomic binning, comparative biology and taxonomic classification.</title>
        <authorList>
            <person name="Goeker M."/>
        </authorList>
    </citation>
    <scope>NUCLEOTIDE SEQUENCE [LARGE SCALE GENOMIC DNA]</scope>
    <source>
        <strain evidence="11 12">DSM 25966</strain>
    </source>
</reference>
<keyword evidence="5 9" id="KW-0676">Redox-active center</keyword>
<sequence>MATAKVTDSSFDQEVLGASGPVVVDFWAEWCGPCRMIAPALEEIQQEMGGKVTIAKLNVDENPNIAVRYGVRSIPTLILFKDGEPAAIQVGAAPKNRLADWIKGAI</sequence>
<comment type="similarity">
    <text evidence="1 7">Belongs to the thioredoxin family.</text>
</comment>
<evidence type="ECO:0000256" key="1">
    <source>
        <dbReference type="ARBA" id="ARBA00008987"/>
    </source>
</evidence>
<evidence type="ECO:0000259" key="10">
    <source>
        <dbReference type="PROSITE" id="PS51352"/>
    </source>
</evidence>
<dbReference type="Pfam" id="PF00085">
    <property type="entry name" value="Thioredoxin"/>
    <property type="match status" value="1"/>
</dbReference>
<accession>A0A840ALQ9</accession>
<dbReference type="PIRSF" id="PIRSF000077">
    <property type="entry name" value="Thioredoxin"/>
    <property type="match status" value="1"/>
</dbReference>
<feature type="site" description="Deprotonates C-terminal active site Cys" evidence="8">
    <location>
        <position position="25"/>
    </location>
</feature>
<dbReference type="RefSeq" id="WP_183398907.1">
    <property type="nucleotide sequence ID" value="NZ_JACIDS010000003.1"/>
</dbReference>
<evidence type="ECO:0000256" key="8">
    <source>
        <dbReference type="PIRSR" id="PIRSR000077-1"/>
    </source>
</evidence>
<dbReference type="InterPro" id="IPR013766">
    <property type="entry name" value="Thioredoxin_domain"/>
</dbReference>
<dbReference type="InterPro" id="IPR036249">
    <property type="entry name" value="Thioredoxin-like_sf"/>
</dbReference>
<dbReference type="PANTHER" id="PTHR45663:SF11">
    <property type="entry name" value="GEO12009P1"/>
    <property type="match status" value="1"/>
</dbReference>
<evidence type="ECO:0000256" key="4">
    <source>
        <dbReference type="ARBA" id="ARBA00023157"/>
    </source>
</evidence>
<dbReference type="GO" id="GO:0045454">
    <property type="term" value="P:cell redox homeostasis"/>
    <property type="evidence" value="ECO:0007669"/>
    <property type="project" value="TreeGrafter"/>
</dbReference>
<keyword evidence="4 9" id="KW-1015">Disulfide bond</keyword>
<evidence type="ECO:0000313" key="12">
    <source>
        <dbReference type="Proteomes" id="UP000553963"/>
    </source>
</evidence>
<evidence type="ECO:0000313" key="11">
    <source>
        <dbReference type="EMBL" id="MBB3931249.1"/>
    </source>
</evidence>
<dbReference type="FunFam" id="3.40.30.10:FF:000001">
    <property type="entry name" value="Thioredoxin"/>
    <property type="match status" value="1"/>
</dbReference>
<dbReference type="PANTHER" id="PTHR45663">
    <property type="entry name" value="GEO12009P1"/>
    <property type="match status" value="1"/>
</dbReference>
<evidence type="ECO:0000256" key="5">
    <source>
        <dbReference type="ARBA" id="ARBA00023284"/>
    </source>
</evidence>
<dbReference type="Gene3D" id="3.40.30.10">
    <property type="entry name" value="Glutaredoxin"/>
    <property type="match status" value="1"/>
</dbReference>
<dbReference type="NCBIfam" id="TIGR01068">
    <property type="entry name" value="thioredoxin"/>
    <property type="match status" value="1"/>
</dbReference>
<comment type="caution">
    <text evidence="11">The sequence shown here is derived from an EMBL/GenBank/DDBJ whole genome shotgun (WGS) entry which is preliminary data.</text>
</comment>
<proteinExistence type="inferred from homology"/>
<dbReference type="InterPro" id="IPR017937">
    <property type="entry name" value="Thioredoxin_CS"/>
</dbReference>
<feature type="domain" description="Thioredoxin" evidence="10">
    <location>
        <begin position="1"/>
        <end position="106"/>
    </location>
</feature>
<feature type="disulfide bond" description="Redox-active" evidence="9">
    <location>
        <begin position="31"/>
        <end position="34"/>
    </location>
</feature>
<feature type="site" description="Contributes to redox potential value" evidence="8">
    <location>
        <position position="33"/>
    </location>
</feature>
<evidence type="ECO:0000256" key="3">
    <source>
        <dbReference type="ARBA" id="ARBA00022982"/>
    </source>
</evidence>
<evidence type="ECO:0000256" key="9">
    <source>
        <dbReference type="PIRSR" id="PIRSR000077-4"/>
    </source>
</evidence>
<keyword evidence="2" id="KW-0813">Transport</keyword>
<protein>
    <recommendedName>
        <fullName evidence="6 7">Thioredoxin</fullName>
    </recommendedName>
</protein>
<evidence type="ECO:0000256" key="6">
    <source>
        <dbReference type="NCBIfam" id="TIGR01068"/>
    </source>
</evidence>
<dbReference type="InterPro" id="IPR005746">
    <property type="entry name" value="Thioredoxin"/>
</dbReference>
<name>A0A840ALQ9_9HYPH</name>
<gene>
    <name evidence="11" type="ORF">GGR25_002299</name>
</gene>
<organism evidence="11 12">
    <name type="scientific">Kaistia hirudinis</name>
    <dbReference type="NCBI Taxonomy" id="1293440"/>
    <lineage>
        <taxon>Bacteria</taxon>
        <taxon>Pseudomonadati</taxon>
        <taxon>Pseudomonadota</taxon>
        <taxon>Alphaproteobacteria</taxon>
        <taxon>Hyphomicrobiales</taxon>
        <taxon>Kaistiaceae</taxon>
        <taxon>Kaistia</taxon>
    </lineage>
</organism>
<dbReference type="PROSITE" id="PS00194">
    <property type="entry name" value="THIOREDOXIN_1"/>
    <property type="match status" value="1"/>
</dbReference>